<evidence type="ECO:0000256" key="2">
    <source>
        <dbReference type="ARBA" id="ARBA00022801"/>
    </source>
</evidence>
<organism evidence="6">
    <name type="scientific">marine sediment metagenome</name>
    <dbReference type="NCBI Taxonomy" id="412755"/>
    <lineage>
        <taxon>unclassified sequences</taxon>
        <taxon>metagenomes</taxon>
        <taxon>ecological metagenomes</taxon>
    </lineage>
</organism>
<dbReference type="GO" id="GO:0008270">
    <property type="term" value="F:zinc ion binding"/>
    <property type="evidence" value="ECO:0007669"/>
    <property type="project" value="InterPro"/>
</dbReference>
<dbReference type="PANTHER" id="PTHR45766:SF3">
    <property type="entry name" value="DNA ANNEALING HELICASE AND ENDONUCLEASE ZRANB3"/>
    <property type="match status" value="1"/>
</dbReference>
<gene>
    <name evidence="6" type="ORF">S01H1_20009</name>
</gene>
<dbReference type="GO" id="GO:0016787">
    <property type="term" value="F:hydrolase activity"/>
    <property type="evidence" value="ECO:0007669"/>
    <property type="project" value="UniProtKB-KW"/>
</dbReference>
<keyword evidence="1" id="KW-0547">Nucleotide-binding</keyword>
<name>X0TY63_9ZZZZ</name>
<keyword evidence="3" id="KW-0347">Helicase</keyword>
<dbReference type="InterPro" id="IPR003615">
    <property type="entry name" value="HNH_nuc"/>
</dbReference>
<accession>X0TY63</accession>
<evidence type="ECO:0000313" key="6">
    <source>
        <dbReference type="EMBL" id="GAF98239.1"/>
    </source>
</evidence>
<dbReference type="GO" id="GO:0006281">
    <property type="term" value="P:DNA repair"/>
    <property type="evidence" value="ECO:0007669"/>
    <property type="project" value="TreeGrafter"/>
</dbReference>
<comment type="caution">
    <text evidence="6">The sequence shown here is derived from an EMBL/GenBank/DDBJ whole genome shotgun (WGS) entry which is preliminary data.</text>
</comment>
<dbReference type="AlphaFoldDB" id="X0TY63"/>
<dbReference type="GO" id="GO:0004520">
    <property type="term" value="F:DNA endonuclease activity"/>
    <property type="evidence" value="ECO:0007669"/>
    <property type="project" value="TreeGrafter"/>
</dbReference>
<dbReference type="EMBL" id="BARS01010887">
    <property type="protein sequence ID" value="GAF98239.1"/>
    <property type="molecule type" value="Genomic_DNA"/>
</dbReference>
<dbReference type="GO" id="GO:0031297">
    <property type="term" value="P:replication fork processing"/>
    <property type="evidence" value="ECO:0007669"/>
    <property type="project" value="TreeGrafter"/>
</dbReference>
<feature type="non-terminal residue" evidence="6">
    <location>
        <position position="1"/>
    </location>
</feature>
<protein>
    <recommendedName>
        <fullName evidence="5">HNH domain-containing protein</fullName>
    </recommendedName>
</protein>
<dbReference type="PANTHER" id="PTHR45766">
    <property type="entry name" value="DNA ANNEALING HELICASE AND ENDONUCLEASE ZRANB3 FAMILY MEMBER"/>
    <property type="match status" value="1"/>
</dbReference>
<proteinExistence type="predicted"/>
<evidence type="ECO:0000256" key="3">
    <source>
        <dbReference type="ARBA" id="ARBA00022806"/>
    </source>
</evidence>
<dbReference type="InterPro" id="IPR002711">
    <property type="entry name" value="HNH"/>
</dbReference>
<dbReference type="GO" id="GO:0004386">
    <property type="term" value="F:helicase activity"/>
    <property type="evidence" value="ECO:0007669"/>
    <property type="project" value="UniProtKB-KW"/>
</dbReference>
<evidence type="ECO:0000256" key="4">
    <source>
        <dbReference type="ARBA" id="ARBA00022840"/>
    </source>
</evidence>
<feature type="domain" description="HNH" evidence="5">
    <location>
        <begin position="77"/>
        <end position="114"/>
    </location>
</feature>
<keyword evidence="4" id="KW-0067">ATP-binding</keyword>
<dbReference type="GO" id="GO:0003676">
    <property type="term" value="F:nucleic acid binding"/>
    <property type="evidence" value="ECO:0007669"/>
    <property type="project" value="InterPro"/>
</dbReference>
<dbReference type="GO" id="GO:0005524">
    <property type="term" value="F:ATP binding"/>
    <property type="evidence" value="ECO:0007669"/>
    <property type="project" value="UniProtKB-KW"/>
</dbReference>
<reference evidence="6" key="1">
    <citation type="journal article" date="2014" name="Front. Microbiol.">
        <title>High frequency of phylogenetically diverse reductive dehalogenase-homologous genes in deep subseafloor sedimentary metagenomes.</title>
        <authorList>
            <person name="Kawai M."/>
            <person name="Futagami T."/>
            <person name="Toyoda A."/>
            <person name="Takaki Y."/>
            <person name="Nishi S."/>
            <person name="Hori S."/>
            <person name="Arai W."/>
            <person name="Tsubouchi T."/>
            <person name="Morono Y."/>
            <person name="Uchiyama I."/>
            <person name="Ito T."/>
            <person name="Fujiyama A."/>
            <person name="Inagaki F."/>
            <person name="Takami H."/>
        </authorList>
    </citation>
    <scope>NUCLEOTIDE SEQUENCE</scope>
    <source>
        <strain evidence="6">Expedition CK06-06</strain>
    </source>
</reference>
<evidence type="ECO:0000256" key="1">
    <source>
        <dbReference type="ARBA" id="ARBA00022741"/>
    </source>
</evidence>
<dbReference type="GO" id="GO:0043596">
    <property type="term" value="C:nuclear replication fork"/>
    <property type="evidence" value="ECO:0007669"/>
    <property type="project" value="TreeGrafter"/>
</dbReference>
<keyword evidence="2" id="KW-0378">Hydrolase</keyword>
<dbReference type="Gene3D" id="1.10.30.50">
    <property type="match status" value="1"/>
</dbReference>
<dbReference type="Pfam" id="PF01844">
    <property type="entry name" value="HNH"/>
    <property type="match status" value="1"/>
</dbReference>
<dbReference type="CDD" id="cd00085">
    <property type="entry name" value="HNHc"/>
    <property type="match status" value="1"/>
</dbReference>
<sequence length="136" mass="15336">PKGCGNLSACPGDCIKAYHAGYYDWGQVRRAVYKRDGGRCQLCGLDLAKLERIAAAGGREARAELRRALHLPWHRFVSEAWDVDHIVPVCEAGPAKSLDELRLLCYWCHQKETAALARRRAASRHDSRRPLLEARE</sequence>
<evidence type="ECO:0000259" key="5">
    <source>
        <dbReference type="Pfam" id="PF01844"/>
    </source>
</evidence>